<reference evidence="1" key="2">
    <citation type="journal article" date="2015" name="Fish Shellfish Immunol.">
        <title>Early steps in the European eel (Anguilla anguilla)-Vibrio vulnificus interaction in the gills: Role of the RtxA13 toxin.</title>
        <authorList>
            <person name="Callol A."/>
            <person name="Pajuelo D."/>
            <person name="Ebbesson L."/>
            <person name="Teles M."/>
            <person name="MacKenzie S."/>
            <person name="Amaro C."/>
        </authorList>
    </citation>
    <scope>NUCLEOTIDE SEQUENCE</scope>
</reference>
<protein>
    <submittedName>
        <fullName evidence="1">Uncharacterized protein</fullName>
    </submittedName>
</protein>
<accession>A0A0E9XYT8</accession>
<reference evidence="1" key="1">
    <citation type="submission" date="2014-11" db="EMBL/GenBank/DDBJ databases">
        <authorList>
            <person name="Amaro Gonzalez C."/>
        </authorList>
    </citation>
    <scope>NUCLEOTIDE SEQUENCE</scope>
</reference>
<sequence length="39" mass="4479">MCVRVLYVCVFVCVCVWDPLAVALLQLLSVHYAVFTEIY</sequence>
<dbReference type="AlphaFoldDB" id="A0A0E9XYT8"/>
<dbReference type="EMBL" id="GBXM01000685">
    <property type="protein sequence ID" value="JAI07893.1"/>
    <property type="molecule type" value="Transcribed_RNA"/>
</dbReference>
<name>A0A0E9XYT8_ANGAN</name>
<proteinExistence type="predicted"/>
<evidence type="ECO:0000313" key="1">
    <source>
        <dbReference type="EMBL" id="JAI07893.1"/>
    </source>
</evidence>
<organism evidence="1">
    <name type="scientific">Anguilla anguilla</name>
    <name type="common">European freshwater eel</name>
    <name type="synonym">Muraena anguilla</name>
    <dbReference type="NCBI Taxonomy" id="7936"/>
    <lineage>
        <taxon>Eukaryota</taxon>
        <taxon>Metazoa</taxon>
        <taxon>Chordata</taxon>
        <taxon>Craniata</taxon>
        <taxon>Vertebrata</taxon>
        <taxon>Euteleostomi</taxon>
        <taxon>Actinopterygii</taxon>
        <taxon>Neopterygii</taxon>
        <taxon>Teleostei</taxon>
        <taxon>Anguilliformes</taxon>
        <taxon>Anguillidae</taxon>
        <taxon>Anguilla</taxon>
    </lineage>
</organism>